<protein>
    <submittedName>
        <fullName evidence="2">Uncharacterized protein</fullName>
    </submittedName>
</protein>
<dbReference type="EMBL" id="NMUF01000019">
    <property type="protein sequence ID" value="RFA98237.1"/>
    <property type="molecule type" value="Genomic_DNA"/>
</dbReference>
<dbReference type="RefSeq" id="WP_011008200.1">
    <property type="nucleotide sequence ID" value="NZ_DUJP01000011.1"/>
</dbReference>
<dbReference type="Proteomes" id="UP000257123">
    <property type="component" value="Unassembled WGS sequence"/>
</dbReference>
<name>A0A371QXE5_9CREN</name>
<organism evidence="2 5">
    <name type="scientific">Pyrobaculum aerophilum</name>
    <dbReference type="NCBI Taxonomy" id="13773"/>
    <lineage>
        <taxon>Archaea</taxon>
        <taxon>Thermoproteota</taxon>
        <taxon>Thermoprotei</taxon>
        <taxon>Thermoproteales</taxon>
        <taxon>Thermoproteaceae</taxon>
        <taxon>Pyrobaculum</taxon>
    </lineage>
</organism>
<dbReference type="AlphaFoldDB" id="A0A371QXE5"/>
<dbReference type="EMBL" id="DUJP01000011">
    <property type="protein sequence ID" value="HII46323.1"/>
    <property type="molecule type" value="Genomic_DNA"/>
</dbReference>
<gene>
    <name evidence="2" type="ORF">CGL51_08220</name>
    <name evidence="3" type="ORF">CGL52_07755</name>
    <name evidence="1" type="ORF">HA333_02350</name>
</gene>
<dbReference type="Proteomes" id="UP000651120">
    <property type="component" value="Unassembled WGS sequence"/>
</dbReference>
<evidence type="ECO:0000313" key="1">
    <source>
        <dbReference type="EMBL" id="HII46323.1"/>
    </source>
</evidence>
<dbReference type="OMA" id="MHIEIRD"/>
<reference evidence="4 5" key="1">
    <citation type="submission" date="2017-07" db="EMBL/GenBank/DDBJ databases">
        <title>Draft genome sequence of aerobic hyperthermophilic archaea, Pyrobaculum aerophilum YKB31 and YKB32.</title>
        <authorList>
            <person name="Mochizuki T."/>
            <person name="Berliner A.J."/>
            <person name="Yoshida-Takashima Y."/>
            <person name="Takaki Y."/>
            <person name="Nunoura T."/>
            <person name="Takai K."/>
        </authorList>
    </citation>
    <scope>NUCLEOTIDE SEQUENCE [LARGE SCALE GENOMIC DNA]</scope>
    <source>
        <strain evidence="2 5">YKB31</strain>
        <strain evidence="3 4">YKB32</strain>
    </source>
</reference>
<dbReference type="EMBL" id="NMUE01000025">
    <property type="protein sequence ID" value="RFA95123.1"/>
    <property type="molecule type" value="Genomic_DNA"/>
</dbReference>
<evidence type="ECO:0000313" key="5">
    <source>
        <dbReference type="Proteomes" id="UP000257123"/>
    </source>
</evidence>
<dbReference type="OrthoDB" id="28156at2157"/>
<dbReference type="GeneID" id="1465980"/>
<proteinExistence type="predicted"/>
<evidence type="ECO:0000313" key="2">
    <source>
        <dbReference type="EMBL" id="RFA95123.1"/>
    </source>
</evidence>
<reference evidence="1" key="2">
    <citation type="journal article" date="2020" name="bioRxiv">
        <title>A rank-normalized archaeal taxonomy based on genome phylogeny resolves widespread incomplete and uneven classifications.</title>
        <authorList>
            <person name="Rinke C."/>
            <person name="Chuvochina M."/>
            <person name="Mussig A.J."/>
            <person name="Chaumeil P.-A."/>
            <person name="Waite D.W."/>
            <person name="Whitman W.B."/>
            <person name="Parks D.H."/>
            <person name="Hugenholtz P."/>
        </authorList>
    </citation>
    <scope>NUCLEOTIDE SEQUENCE</scope>
    <source>
        <strain evidence="1">UBA8839</strain>
    </source>
</reference>
<comment type="caution">
    <text evidence="2">The sequence shown here is derived from an EMBL/GenBank/DDBJ whole genome shotgun (WGS) entry which is preliminary data.</text>
</comment>
<accession>A0A371QXE5</accession>
<evidence type="ECO:0000313" key="4">
    <source>
        <dbReference type="Proteomes" id="UP000256877"/>
    </source>
</evidence>
<sequence length="154" mass="17720">MHIEIRDPSLVERLRRLLPRPDAPFDEVIIKLLEQPCKLRIREIVEEVMASLNLEERVGKIVEEALSRNVGDLERRVAHSVEKAVKEALRHIQIASAEVGGGWEAVIREANKRPDGCLTFAEIRKYYGKNLNSVMLRKRGFVQKERGLWCLPKS</sequence>
<dbReference type="Proteomes" id="UP000256877">
    <property type="component" value="Unassembled WGS sequence"/>
</dbReference>
<evidence type="ECO:0000313" key="3">
    <source>
        <dbReference type="EMBL" id="RFA98237.1"/>
    </source>
</evidence>